<comment type="subunit">
    <text evidence="7">Homohexamer.</text>
</comment>
<reference evidence="23 24" key="1">
    <citation type="submission" date="2024-04" db="EMBL/GenBank/DDBJ databases">
        <title>The reference genome of an endangered Asteraceae, Deinandra increscens subsp. villosa, native to the Central Coast of California.</title>
        <authorList>
            <person name="Guilliams M."/>
            <person name="Hasenstab-Lehman K."/>
            <person name="Meyer R."/>
            <person name="Mcevoy S."/>
        </authorList>
    </citation>
    <scope>NUCLEOTIDE SEQUENCE [LARGE SCALE GENOMIC DNA]</scope>
    <source>
        <tissue evidence="23">Leaf</tissue>
    </source>
</reference>
<name>A0AAP0GT34_9ASTR</name>
<feature type="binding site" evidence="18">
    <location>
        <position position="184"/>
    </location>
    <ligand>
        <name>ATP</name>
        <dbReference type="ChEBI" id="CHEBI:30616"/>
    </ligand>
</feature>
<evidence type="ECO:0000256" key="21">
    <source>
        <dbReference type="SAM" id="Phobius"/>
    </source>
</evidence>
<protein>
    <recommendedName>
        <fullName evidence="8">nucleoside-diphosphate kinase</fullName>
        <ecNumber evidence="8">2.7.4.6</ecNumber>
    </recommendedName>
</protein>
<keyword evidence="16" id="KW-0546">Nucleotide metabolism</keyword>
<dbReference type="EC" id="2.7.4.6" evidence="8"/>
<dbReference type="PRINTS" id="PR01243">
    <property type="entry name" value="NUCDPKINASE"/>
</dbReference>
<evidence type="ECO:0000256" key="19">
    <source>
        <dbReference type="PROSITE-ProRule" id="PRU00708"/>
    </source>
</evidence>
<evidence type="ECO:0000313" key="23">
    <source>
        <dbReference type="EMBL" id="KAK9059339.1"/>
    </source>
</evidence>
<feature type="repeat" description="PPR" evidence="19">
    <location>
        <begin position="674"/>
        <end position="708"/>
    </location>
</feature>
<keyword evidence="10" id="KW-0479">Metal-binding</keyword>
<keyword evidence="24" id="KW-1185">Reference proteome</keyword>
<dbReference type="GO" id="GO:0006183">
    <property type="term" value="P:GTP biosynthetic process"/>
    <property type="evidence" value="ECO:0007669"/>
    <property type="project" value="InterPro"/>
</dbReference>
<evidence type="ECO:0000256" key="16">
    <source>
        <dbReference type="ARBA" id="ARBA00023080"/>
    </source>
</evidence>
<feature type="transmembrane region" description="Helical" evidence="21">
    <location>
        <begin position="245"/>
        <end position="268"/>
    </location>
</feature>
<organism evidence="23 24">
    <name type="scientific">Deinandra increscens subsp. villosa</name>
    <dbReference type="NCBI Taxonomy" id="3103831"/>
    <lineage>
        <taxon>Eukaryota</taxon>
        <taxon>Viridiplantae</taxon>
        <taxon>Streptophyta</taxon>
        <taxon>Embryophyta</taxon>
        <taxon>Tracheophyta</taxon>
        <taxon>Spermatophyta</taxon>
        <taxon>Magnoliopsida</taxon>
        <taxon>eudicotyledons</taxon>
        <taxon>Gunneridae</taxon>
        <taxon>Pentapetalae</taxon>
        <taxon>asterids</taxon>
        <taxon>campanulids</taxon>
        <taxon>Asterales</taxon>
        <taxon>Asteraceae</taxon>
        <taxon>Asteroideae</taxon>
        <taxon>Heliantheae alliance</taxon>
        <taxon>Madieae</taxon>
        <taxon>Madiinae</taxon>
        <taxon>Deinandra</taxon>
    </lineage>
</organism>
<feature type="binding site" evidence="18">
    <location>
        <position position="91"/>
    </location>
    <ligand>
        <name>ATP</name>
        <dbReference type="ChEBI" id="CHEBI:30616"/>
    </ligand>
</feature>
<evidence type="ECO:0000259" key="22">
    <source>
        <dbReference type="SMART" id="SM00562"/>
    </source>
</evidence>
<dbReference type="InterPro" id="IPR011990">
    <property type="entry name" value="TPR-like_helical_dom_sf"/>
</dbReference>
<keyword evidence="11" id="KW-0677">Repeat</keyword>
<comment type="caution">
    <text evidence="23">The sequence shown here is derived from an EMBL/GenBank/DDBJ whole genome shotgun (WGS) entry which is preliminary data.</text>
</comment>
<comment type="subcellular location">
    <subcellularLocation>
        <location evidence="4">Plastid</location>
        <location evidence="4">Chloroplast thylakoid lumen</location>
    </subcellularLocation>
</comment>
<keyword evidence="14" id="KW-0067">ATP-binding</keyword>
<dbReference type="Pfam" id="PF14432">
    <property type="entry name" value="DYW_deaminase"/>
    <property type="match status" value="1"/>
</dbReference>
<dbReference type="NCBIfam" id="NF001908">
    <property type="entry name" value="PRK00668.1"/>
    <property type="match status" value="1"/>
</dbReference>
<evidence type="ECO:0000256" key="18">
    <source>
        <dbReference type="PROSITE-ProRule" id="PRU00706"/>
    </source>
</evidence>
<evidence type="ECO:0000256" key="6">
    <source>
        <dbReference type="ARBA" id="ARBA00008142"/>
    </source>
</evidence>
<dbReference type="FunFam" id="3.30.70.141:FF:000005">
    <property type="entry name" value="Nucleoside diphosphate kinase"/>
    <property type="match status" value="1"/>
</dbReference>
<feature type="domain" description="Nucleoside diphosphate kinase-like" evidence="22">
    <location>
        <begin position="83"/>
        <end position="220"/>
    </location>
</feature>
<dbReference type="Pfam" id="PF20431">
    <property type="entry name" value="E_motif"/>
    <property type="match status" value="1"/>
</dbReference>
<dbReference type="Pfam" id="PF01535">
    <property type="entry name" value="PPR"/>
    <property type="match status" value="4"/>
</dbReference>
<dbReference type="GO" id="GO:0004550">
    <property type="term" value="F:nucleoside diphosphate kinase activity"/>
    <property type="evidence" value="ECO:0007669"/>
    <property type="project" value="UniProtKB-EC"/>
</dbReference>
<evidence type="ECO:0000256" key="9">
    <source>
        <dbReference type="ARBA" id="ARBA00022679"/>
    </source>
</evidence>
<dbReference type="PANTHER" id="PTHR47926:SF402">
    <property type="entry name" value="TETRATRICOPEPTIDE-LIKE HELICAL DOMAIN SUPERFAMILY, DYW DOMAIN-CONTAINING PROTEIN"/>
    <property type="match status" value="1"/>
</dbReference>
<comment type="catalytic activity">
    <reaction evidence="2">
        <text>a ribonucleoside 5'-diphosphate + ATP = a ribonucleoside 5'-triphosphate + ADP</text>
        <dbReference type="Rhea" id="RHEA:18113"/>
        <dbReference type="ChEBI" id="CHEBI:30616"/>
        <dbReference type="ChEBI" id="CHEBI:57930"/>
        <dbReference type="ChEBI" id="CHEBI:61557"/>
        <dbReference type="ChEBI" id="CHEBI:456216"/>
        <dbReference type="EC" id="2.7.4.6"/>
    </reaction>
</comment>
<feature type="binding site" evidence="18">
    <location>
        <position position="167"/>
    </location>
    <ligand>
        <name>ATP</name>
        <dbReference type="ChEBI" id="CHEBI:30616"/>
    </ligand>
</feature>
<dbReference type="FunFam" id="1.25.40.10:FF:000366">
    <property type="entry name" value="Pentatricopeptide (PPR) repeat-containing protein"/>
    <property type="match status" value="1"/>
</dbReference>
<dbReference type="InterPro" id="IPR001564">
    <property type="entry name" value="Nucleoside_diP_kinase"/>
</dbReference>
<evidence type="ECO:0000256" key="1">
    <source>
        <dbReference type="ARBA" id="ARBA00000082"/>
    </source>
</evidence>
<feature type="binding site" evidence="18">
    <location>
        <position position="173"/>
    </location>
    <ligand>
        <name>ATP</name>
        <dbReference type="ChEBI" id="CHEBI:30616"/>
    </ligand>
</feature>
<dbReference type="FunFam" id="1.25.40.10:FF:000470">
    <property type="entry name" value="Pentatricopeptide repeat-containing protein At5g66520"/>
    <property type="match status" value="1"/>
</dbReference>
<evidence type="ECO:0000256" key="4">
    <source>
        <dbReference type="ARBA" id="ARBA00004456"/>
    </source>
</evidence>
<dbReference type="FunFam" id="1.25.40.10:FF:001087">
    <property type="entry name" value="Pentatricopeptide repeat-containing protein, mitochondrial"/>
    <property type="match status" value="1"/>
</dbReference>
<dbReference type="InterPro" id="IPR023005">
    <property type="entry name" value="Nucleoside_diP_kinase_AS"/>
</dbReference>
<dbReference type="GO" id="GO:0008270">
    <property type="term" value="F:zinc ion binding"/>
    <property type="evidence" value="ECO:0007669"/>
    <property type="project" value="InterPro"/>
</dbReference>
<dbReference type="GO" id="GO:0009451">
    <property type="term" value="P:RNA modification"/>
    <property type="evidence" value="ECO:0007669"/>
    <property type="project" value="InterPro"/>
</dbReference>
<keyword evidence="13" id="KW-0418">Kinase</keyword>
<dbReference type="GO" id="GO:0048731">
    <property type="term" value="P:system development"/>
    <property type="evidence" value="ECO:0007669"/>
    <property type="project" value="UniProtKB-ARBA"/>
</dbReference>
<comment type="catalytic activity">
    <reaction evidence="1">
        <text>a 2'-deoxyribonucleoside 5'-diphosphate + ATP = a 2'-deoxyribonucleoside 5'-triphosphate + ADP</text>
        <dbReference type="Rhea" id="RHEA:44640"/>
        <dbReference type="ChEBI" id="CHEBI:30616"/>
        <dbReference type="ChEBI" id="CHEBI:61560"/>
        <dbReference type="ChEBI" id="CHEBI:73316"/>
        <dbReference type="ChEBI" id="CHEBI:456216"/>
        <dbReference type="EC" id="2.7.4.6"/>
    </reaction>
</comment>
<dbReference type="Gene3D" id="1.25.40.10">
    <property type="entry name" value="Tetratricopeptide repeat domain"/>
    <property type="match status" value="4"/>
</dbReference>
<dbReference type="Proteomes" id="UP001408789">
    <property type="component" value="Unassembled WGS sequence"/>
</dbReference>
<feature type="binding site" evidence="18">
    <location>
        <position position="194"/>
    </location>
    <ligand>
        <name>ATP</name>
        <dbReference type="ChEBI" id="CHEBI:30616"/>
    </ligand>
</feature>
<dbReference type="HAMAP" id="MF_00451">
    <property type="entry name" value="NDP_kinase"/>
    <property type="match status" value="1"/>
</dbReference>
<comment type="similarity">
    <text evidence="6 18 20">Belongs to the NDK family.</text>
</comment>
<evidence type="ECO:0000256" key="7">
    <source>
        <dbReference type="ARBA" id="ARBA00011643"/>
    </source>
</evidence>
<evidence type="ECO:0000256" key="5">
    <source>
        <dbReference type="ARBA" id="ARBA00006643"/>
    </source>
</evidence>
<evidence type="ECO:0000256" key="14">
    <source>
        <dbReference type="ARBA" id="ARBA00022840"/>
    </source>
</evidence>
<evidence type="ECO:0000256" key="3">
    <source>
        <dbReference type="ARBA" id="ARBA00001946"/>
    </source>
</evidence>
<dbReference type="Pfam" id="PF13041">
    <property type="entry name" value="PPR_2"/>
    <property type="match status" value="2"/>
</dbReference>
<dbReference type="CDD" id="cd04413">
    <property type="entry name" value="NDPk_I"/>
    <property type="match status" value="1"/>
</dbReference>
<comment type="similarity">
    <text evidence="5">Belongs to the PPR family. PCMP-H subfamily.</text>
</comment>
<proteinExistence type="inferred from homology"/>
<dbReference type="GO" id="GO:0005524">
    <property type="term" value="F:ATP binding"/>
    <property type="evidence" value="ECO:0007669"/>
    <property type="project" value="UniProtKB-KW"/>
</dbReference>
<feature type="binding site" evidence="18">
    <location>
        <position position="139"/>
    </location>
    <ligand>
        <name>ATP</name>
        <dbReference type="ChEBI" id="CHEBI:30616"/>
    </ligand>
</feature>
<evidence type="ECO:0000313" key="24">
    <source>
        <dbReference type="Proteomes" id="UP001408789"/>
    </source>
</evidence>
<dbReference type="InterPro" id="IPR046960">
    <property type="entry name" value="PPR_At4g14850-like_plant"/>
</dbReference>
<gene>
    <name evidence="23" type="ORF">SSX86_021959</name>
</gene>
<evidence type="ECO:0000256" key="10">
    <source>
        <dbReference type="ARBA" id="ARBA00022723"/>
    </source>
</evidence>
<evidence type="ECO:0000256" key="13">
    <source>
        <dbReference type="ARBA" id="ARBA00022777"/>
    </source>
</evidence>
<keyword evidence="15" id="KW-0460">Magnesium</keyword>
<dbReference type="PROSITE" id="PS51374">
    <property type="entry name" value="NDPK_LIKE"/>
    <property type="match status" value="1"/>
</dbReference>
<evidence type="ECO:0000256" key="8">
    <source>
        <dbReference type="ARBA" id="ARBA00012966"/>
    </source>
</evidence>
<keyword evidence="21" id="KW-0812">Transmembrane</keyword>
<keyword evidence="21" id="KW-0472">Membrane</keyword>
<dbReference type="GO" id="GO:0003723">
    <property type="term" value="F:RNA binding"/>
    <property type="evidence" value="ECO:0007669"/>
    <property type="project" value="InterPro"/>
</dbReference>
<dbReference type="NCBIfam" id="TIGR00756">
    <property type="entry name" value="PPR"/>
    <property type="match status" value="5"/>
</dbReference>
<dbReference type="InterPro" id="IPR046849">
    <property type="entry name" value="E2_motif"/>
</dbReference>
<evidence type="ECO:0000256" key="20">
    <source>
        <dbReference type="RuleBase" id="RU004011"/>
    </source>
</evidence>
<feature type="active site" description="Pros-phosphohistidine intermediate" evidence="18">
    <location>
        <position position="197"/>
    </location>
</feature>
<dbReference type="InterPro" id="IPR032867">
    <property type="entry name" value="DYW_dom"/>
</dbReference>
<evidence type="ECO:0000256" key="2">
    <source>
        <dbReference type="ARBA" id="ARBA00000937"/>
    </source>
</evidence>
<comment type="function">
    <text evidence="17">Major role in the synthesis of nucleoside triphosphates other than ATP. The ATP gamma phosphate is transferred to the NDP beta phosphate via a ping-pong mechanism, using a phosphorylated active-site intermediate. Shows the highest specificity towards GDP.</text>
</comment>
<dbReference type="SMART" id="SM00562">
    <property type="entry name" value="NDK"/>
    <property type="match status" value="1"/>
</dbReference>
<evidence type="ECO:0000256" key="11">
    <source>
        <dbReference type="ARBA" id="ARBA00022737"/>
    </source>
</evidence>
<dbReference type="GO" id="GO:0006228">
    <property type="term" value="P:UTP biosynthetic process"/>
    <property type="evidence" value="ECO:0007669"/>
    <property type="project" value="InterPro"/>
</dbReference>
<dbReference type="PANTHER" id="PTHR47926">
    <property type="entry name" value="PENTATRICOPEPTIDE REPEAT-CONTAINING PROTEIN"/>
    <property type="match status" value="1"/>
</dbReference>
<dbReference type="EMBL" id="JBCNJP010000021">
    <property type="protein sequence ID" value="KAK9059339.1"/>
    <property type="molecule type" value="Genomic_DNA"/>
</dbReference>
<dbReference type="GO" id="GO:0009543">
    <property type="term" value="C:chloroplast thylakoid lumen"/>
    <property type="evidence" value="ECO:0007669"/>
    <property type="project" value="UniProtKB-SubCell"/>
</dbReference>
<dbReference type="PROSITE" id="PS51375">
    <property type="entry name" value="PPR"/>
    <property type="match status" value="3"/>
</dbReference>
<sequence length="983" mass="110192">MSSQIYRSARSLLSYASRHKHLVPSKGRTAAAAAAAVSFKGTLPALASFTDSTNTSNKWIAGALALPAAAYMLQDQEAHALQMERTFIAIKPDGVQRGLISEIIERFERKGFKLVAIKLVVPSKTFAQKHYYDLKDRPFFNGLCNFLSSGPVLAMVWEGEGVITYGRKLIGATDPQKSEPGTIRGDLAIVVGRNIIHGSDGPETAKNEINLWFKPDELTNYTSNQEKWTYGEHFEARVKQLTTKLAMVNVPGSVISVSVVTLAVYLAVTTNKPLSFAPSHSITDNSNSLHCKKKNFSLRSIGESRIRKSIKMLEIMPINGVSWETTSLPLLTYGGSKNKSCRFRECTNTLSKRFEMPNSRPDALESVNGCKESLHLLKLHQGLDTCSNMKKLKQYHSQIIRLGLSGDNDAMGRVIKFCAISAYGDLGYALKVFSSLPQTDTFIYNIIFRGYLQFQLPKECISLYLQMLHSSVTPNKFTFPSVVRACTFDNAVEQGKQVHAQILKFGYHSDGYSQNNLIHMYVSFNSLEEAKRVLDTMPRQNVVSWTTLISGYSQSGLIDDARKLFDLMPEKNPASWNAMIAAYVQRNRFHEAFQLFDQMRRSSGFKLDKFVAASMLSACTRLGALKQGEWIHDNIKKNGIEVDQKLATTIVDMYCKCGSLEKAFETFNELPIKGISSWNCMIGGFAIHGKGEEAIELFKKMQNESKTPPDYITFVNLLSACAHSGLVKEGDYYFQHMVKAHNVTPGMEHYGCMVDLLGRAGMLNEAMKLINEMPMNPDVGVMGALAGACRIHRNIELGEKIGKKVIELEPHNSGRYVLLANIYATASKWEEVANIRKLMNNRGVKKSRGFSLIETGGAVYEFVAGGRSHPDSQEIYAKVKEMLACIRSIGYVPEAESVMHDITEEEEMEKALFYHSEKLAIAFGLMKTKAWETLRITKNLRVCKDCHEASKLISKFFDREIIVRDRSRFHHFKQGVCSCKDYW</sequence>
<dbReference type="Pfam" id="PF00334">
    <property type="entry name" value="NDK"/>
    <property type="match status" value="1"/>
</dbReference>
<keyword evidence="9" id="KW-0808">Transferase</keyword>
<keyword evidence="12" id="KW-0547">Nucleotide-binding</keyword>
<accession>A0AAP0GT34</accession>
<keyword evidence="21" id="KW-1133">Transmembrane helix</keyword>
<dbReference type="GO" id="GO:0006241">
    <property type="term" value="P:CTP biosynthetic process"/>
    <property type="evidence" value="ECO:0007669"/>
    <property type="project" value="InterPro"/>
</dbReference>
<dbReference type="FunFam" id="1.25.40.10:FF:000125">
    <property type="entry name" value="Pentatricopeptide repeat-containing protein"/>
    <property type="match status" value="1"/>
</dbReference>
<dbReference type="PROSITE" id="PS00469">
    <property type="entry name" value="NDPK"/>
    <property type="match status" value="1"/>
</dbReference>
<dbReference type="InterPro" id="IPR036850">
    <property type="entry name" value="NDK-like_dom_sf"/>
</dbReference>
<feature type="repeat" description="PPR" evidence="19">
    <location>
        <begin position="541"/>
        <end position="575"/>
    </location>
</feature>
<dbReference type="Pfam" id="PF20430">
    <property type="entry name" value="Eplus_motif"/>
    <property type="match status" value="1"/>
</dbReference>
<dbReference type="AlphaFoldDB" id="A0AAP0GT34"/>
<dbReference type="SUPFAM" id="SSF48452">
    <property type="entry name" value="TPR-like"/>
    <property type="match status" value="1"/>
</dbReference>
<evidence type="ECO:0000256" key="17">
    <source>
        <dbReference type="ARBA" id="ARBA00058621"/>
    </source>
</evidence>
<dbReference type="InterPro" id="IPR034907">
    <property type="entry name" value="NDK-like_dom"/>
</dbReference>
<dbReference type="SUPFAM" id="SSF54919">
    <property type="entry name" value="Nucleoside diphosphate kinase, NDK"/>
    <property type="match status" value="1"/>
</dbReference>
<dbReference type="InterPro" id="IPR002885">
    <property type="entry name" value="PPR_rpt"/>
</dbReference>
<evidence type="ECO:0000256" key="15">
    <source>
        <dbReference type="ARBA" id="ARBA00022842"/>
    </source>
</evidence>
<evidence type="ECO:0000256" key="12">
    <source>
        <dbReference type="ARBA" id="ARBA00022741"/>
    </source>
</evidence>
<dbReference type="InterPro" id="IPR046848">
    <property type="entry name" value="E_motif"/>
</dbReference>
<dbReference type="Gene3D" id="3.30.70.141">
    <property type="entry name" value="Nucleoside diphosphate kinase-like domain"/>
    <property type="match status" value="1"/>
</dbReference>
<feature type="repeat" description="PPR" evidence="19">
    <location>
        <begin position="440"/>
        <end position="474"/>
    </location>
</feature>
<comment type="cofactor">
    <cofactor evidence="3">
        <name>Mg(2+)</name>
        <dbReference type="ChEBI" id="CHEBI:18420"/>
    </cofactor>
</comment>